<accession>G8C2J3</accession>
<reference evidence="1" key="1">
    <citation type="submission" date="2011-11" db="EMBL/GenBank/DDBJ databases">
        <title>Complete genome sequence of Candidatus Mycoplasma haemominutum.</title>
        <authorList>
            <person name="Barker E.N."/>
            <person name="Darby A.C."/>
            <person name="Helps C.R."/>
            <person name="Peters I.R."/>
            <person name="Hughes M.A."/>
            <person name="Radford A.D."/>
            <person name="Novacco M."/>
            <person name="Boretti F."/>
            <person name="Hofmann-Lehmann R."/>
            <person name="Tasker S."/>
        </authorList>
    </citation>
    <scope>NUCLEOTIDE SEQUENCE</scope>
    <source>
        <strain evidence="1">Birmingham 1</strain>
    </source>
</reference>
<dbReference type="HOGENOM" id="CLU_1923755_0_0_14"/>
<sequence length="131" mass="15738">MVLKNKSIVIKVKKPGDIEAWQNNWKEELELELEELEFLEKEQKSKVSEMAHKGFSSLDIFRLRKLEELQKSKNYKFSLEKELNLALKQFTGIKPLKQECDRLNKKILDLKLVVSKLKEFDKQYFEEEKKY</sequence>
<proteinExistence type="predicted"/>
<dbReference type="EMBL" id="HE613254">
    <property type="protein sequence ID" value="CCE66541.1"/>
    <property type="molecule type" value="Genomic_DNA"/>
</dbReference>
<gene>
    <name evidence="1" type="ORF">MHM_00230</name>
</gene>
<dbReference type="KEGG" id="mhb:MHM_00230"/>
<dbReference type="PATRIC" id="fig|1116213.3.peg.21"/>
<organism evidence="1">
    <name type="scientific">Candidatus Mycoplasma haematominutum 'Birmingham 1'</name>
    <dbReference type="NCBI Taxonomy" id="1116213"/>
    <lineage>
        <taxon>Bacteria</taxon>
        <taxon>Bacillati</taxon>
        <taxon>Mycoplasmatota</taxon>
        <taxon>Mollicutes</taxon>
        <taxon>Mycoplasmataceae</taxon>
        <taxon>Mycoplasma</taxon>
    </lineage>
</organism>
<reference evidence="1" key="2">
    <citation type="submission" date="2011-11" db="EMBL/GenBank/DDBJ databases">
        <authorList>
            <person name="Barker E."/>
        </authorList>
    </citation>
    <scope>NUCLEOTIDE SEQUENCE</scope>
    <source>
        <strain evidence="1">Birmingham 1</strain>
    </source>
</reference>
<protein>
    <submittedName>
        <fullName evidence="1">Uncharacterized protein</fullName>
    </submittedName>
</protein>
<name>G8C2J3_9MOLU</name>
<dbReference type="RefSeq" id="WP_015511406.1">
    <property type="nucleotide sequence ID" value="NC_021007.1"/>
</dbReference>
<dbReference type="AlphaFoldDB" id="G8C2J3"/>
<evidence type="ECO:0000313" key="1">
    <source>
        <dbReference type="EMBL" id="CCE66541.1"/>
    </source>
</evidence>